<evidence type="ECO:0000256" key="3">
    <source>
        <dbReference type="SAM" id="SignalP"/>
    </source>
</evidence>
<reference evidence="4 5" key="1">
    <citation type="journal article" date="2016" name="Environ. Microbiol.">
        <title>New Methyloceanibacter diversity from North Sea sediments includes methanotroph containing solely the soluble methane monooxygenase.</title>
        <authorList>
            <person name="Vekeman B."/>
            <person name="Kerckhof F.M."/>
            <person name="Cremers G."/>
            <person name="de Vos P."/>
            <person name="Vandamme P."/>
            <person name="Boon N."/>
            <person name="Op den Camp H.J."/>
            <person name="Heylen K."/>
        </authorList>
    </citation>
    <scope>NUCLEOTIDE SEQUENCE [LARGE SCALE GENOMIC DNA]</scope>
    <source>
        <strain evidence="4 5">R-67175</strain>
    </source>
</reference>
<sequence>MFDLRRTGMVLTAVASLMSGNAAAYDDDGLHAYRYAEPGNFDYYVLVLGWSPAYCLKEGDARGDPQCDTKLSHDFVLHGLWPQYAKGWPEDCYQGERPWIPSQVLDEMRPIMPSKELIIHEYKAHGTCTGLSPEKFYDAARAAYDKVSVPAGFDDPETQRFLSPDNIEAEFIAANAWLKPDMIAVTCRRGNLFDIRLCFDRDLSPRACGANVDQQRLCPLKRITVTVP</sequence>
<protein>
    <submittedName>
        <fullName evidence="4">Uncharacterized protein</fullName>
    </submittedName>
</protein>
<keyword evidence="5" id="KW-1185">Reference proteome</keyword>
<feature type="signal peptide" evidence="3">
    <location>
        <begin position="1"/>
        <end position="24"/>
    </location>
</feature>
<dbReference type="Proteomes" id="UP000094472">
    <property type="component" value="Unassembled WGS sequence"/>
</dbReference>
<comment type="similarity">
    <text evidence="1 2">Belongs to the RNase T2 family.</text>
</comment>
<dbReference type="GO" id="GO:0006401">
    <property type="term" value="P:RNA catabolic process"/>
    <property type="evidence" value="ECO:0007669"/>
    <property type="project" value="UniProtKB-ARBA"/>
</dbReference>
<dbReference type="AlphaFoldDB" id="A0A1E3W1C5"/>
<accession>A0A1E3W1C5</accession>
<feature type="chain" id="PRO_5009138844" evidence="3">
    <location>
        <begin position="25"/>
        <end position="228"/>
    </location>
</feature>
<evidence type="ECO:0000256" key="2">
    <source>
        <dbReference type="RuleBase" id="RU004328"/>
    </source>
</evidence>
<dbReference type="Gene3D" id="3.90.730.10">
    <property type="entry name" value="Ribonuclease T2-like"/>
    <property type="match status" value="1"/>
</dbReference>
<evidence type="ECO:0000313" key="5">
    <source>
        <dbReference type="Proteomes" id="UP000094472"/>
    </source>
</evidence>
<dbReference type="PANTHER" id="PTHR11240:SF22">
    <property type="entry name" value="RIBONUCLEASE T2"/>
    <property type="match status" value="1"/>
</dbReference>
<dbReference type="InterPro" id="IPR001568">
    <property type="entry name" value="RNase_T2-like"/>
</dbReference>
<dbReference type="OrthoDB" id="4720638at2"/>
<dbReference type="RefSeq" id="WP_069441144.1">
    <property type="nucleotide sequence ID" value="NZ_LPWF01000016.1"/>
</dbReference>
<gene>
    <name evidence="4" type="ORF">AUC69_08135</name>
</gene>
<dbReference type="InterPro" id="IPR036430">
    <property type="entry name" value="RNase_T2-like_sf"/>
</dbReference>
<dbReference type="SUPFAM" id="SSF55895">
    <property type="entry name" value="Ribonuclease Rh-like"/>
    <property type="match status" value="1"/>
</dbReference>
<dbReference type="GO" id="GO:0003723">
    <property type="term" value="F:RNA binding"/>
    <property type="evidence" value="ECO:0007669"/>
    <property type="project" value="InterPro"/>
</dbReference>
<dbReference type="PANTHER" id="PTHR11240">
    <property type="entry name" value="RIBONUCLEASE T2"/>
    <property type="match status" value="1"/>
</dbReference>
<evidence type="ECO:0000256" key="1">
    <source>
        <dbReference type="ARBA" id="ARBA00007469"/>
    </source>
</evidence>
<dbReference type="InterPro" id="IPR018188">
    <property type="entry name" value="RNase_T2_His_AS_1"/>
</dbReference>
<evidence type="ECO:0000313" key="4">
    <source>
        <dbReference type="EMBL" id="ODR99597.1"/>
    </source>
</evidence>
<dbReference type="EMBL" id="LPWF01000016">
    <property type="protein sequence ID" value="ODR99597.1"/>
    <property type="molecule type" value="Genomic_DNA"/>
</dbReference>
<dbReference type="Pfam" id="PF00445">
    <property type="entry name" value="Ribonuclease_T2"/>
    <property type="match status" value="1"/>
</dbReference>
<dbReference type="PROSITE" id="PS00530">
    <property type="entry name" value="RNASE_T2_1"/>
    <property type="match status" value="1"/>
</dbReference>
<proteinExistence type="inferred from homology"/>
<comment type="caution">
    <text evidence="4">The sequence shown here is derived from an EMBL/GenBank/DDBJ whole genome shotgun (WGS) entry which is preliminary data.</text>
</comment>
<name>A0A1E3W1C5_9HYPH</name>
<dbReference type="GO" id="GO:0033897">
    <property type="term" value="F:ribonuclease T2 activity"/>
    <property type="evidence" value="ECO:0007669"/>
    <property type="project" value="InterPro"/>
</dbReference>
<dbReference type="STRING" id="1774969.AUC69_08135"/>
<organism evidence="4 5">
    <name type="scientific">Methyloceanibacter superfactus</name>
    <dbReference type="NCBI Taxonomy" id="1774969"/>
    <lineage>
        <taxon>Bacteria</taxon>
        <taxon>Pseudomonadati</taxon>
        <taxon>Pseudomonadota</taxon>
        <taxon>Alphaproteobacteria</taxon>
        <taxon>Hyphomicrobiales</taxon>
        <taxon>Hyphomicrobiaceae</taxon>
        <taxon>Methyloceanibacter</taxon>
    </lineage>
</organism>
<keyword evidence="3" id="KW-0732">Signal</keyword>